<feature type="binding site" evidence="5">
    <location>
        <position position="256"/>
    </location>
    <ligand>
        <name>S-adenosyl-L-methionine</name>
        <dbReference type="ChEBI" id="CHEBI:59789"/>
    </ligand>
</feature>
<comment type="caution">
    <text evidence="5">Lacks conserved residue(s) required for the propagation of feature annotation.</text>
</comment>
<dbReference type="PANTHER" id="PTHR22807">
    <property type="entry name" value="NOP2 YEAST -RELATED NOL1/NOP2/FMU SUN DOMAIN-CONTAINING"/>
    <property type="match status" value="1"/>
</dbReference>
<dbReference type="PROSITE" id="PS51686">
    <property type="entry name" value="SAM_MT_RSMB_NOP"/>
    <property type="match status" value="1"/>
</dbReference>
<dbReference type="PRINTS" id="PR02008">
    <property type="entry name" value="RCMTFAMILY"/>
</dbReference>
<dbReference type="InterPro" id="IPR001678">
    <property type="entry name" value="MeTrfase_RsmB-F_NOP2_dom"/>
</dbReference>
<feature type="domain" description="SAM-dependent MTase RsmB/NOP-type" evidence="6">
    <location>
        <begin position="142"/>
        <end position="403"/>
    </location>
</feature>
<dbReference type="InterPro" id="IPR029063">
    <property type="entry name" value="SAM-dependent_MTases_sf"/>
</dbReference>
<dbReference type="PANTHER" id="PTHR22807:SF53">
    <property type="entry name" value="RIBOSOMAL RNA SMALL SUBUNIT METHYLTRANSFERASE B-RELATED"/>
    <property type="match status" value="1"/>
</dbReference>
<feature type="binding site" evidence="5">
    <location>
        <position position="283"/>
    </location>
    <ligand>
        <name>S-adenosyl-L-methionine</name>
        <dbReference type="ChEBI" id="CHEBI:59789"/>
    </ligand>
</feature>
<dbReference type="Pfam" id="PF01189">
    <property type="entry name" value="Methyltr_RsmB-F"/>
    <property type="match status" value="1"/>
</dbReference>
<dbReference type="Gene3D" id="3.40.50.150">
    <property type="entry name" value="Vaccinia Virus protein VP39"/>
    <property type="match status" value="1"/>
</dbReference>
<dbReference type="GO" id="GO:0008173">
    <property type="term" value="F:RNA methyltransferase activity"/>
    <property type="evidence" value="ECO:0007669"/>
    <property type="project" value="InterPro"/>
</dbReference>
<evidence type="ECO:0000256" key="4">
    <source>
        <dbReference type="ARBA" id="ARBA00022884"/>
    </source>
</evidence>
<evidence type="ECO:0000313" key="8">
    <source>
        <dbReference type="Proteomes" id="UP000198990"/>
    </source>
</evidence>
<dbReference type="InterPro" id="IPR054728">
    <property type="entry name" value="RsmB-like_ferredoxin"/>
</dbReference>
<evidence type="ECO:0000256" key="5">
    <source>
        <dbReference type="PROSITE-ProRule" id="PRU01023"/>
    </source>
</evidence>
<dbReference type="CDD" id="cd02440">
    <property type="entry name" value="AdoMet_MTases"/>
    <property type="match status" value="1"/>
</dbReference>
<keyword evidence="2 5" id="KW-0808">Transferase</keyword>
<dbReference type="InterPro" id="IPR023267">
    <property type="entry name" value="RCMT"/>
</dbReference>
<dbReference type="SUPFAM" id="SSF53335">
    <property type="entry name" value="S-adenosyl-L-methionine-dependent methyltransferases"/>
    <property type="match status" value="1"/>
</dbReference>
<comment type="similarity">
    <text evidence="5">Belongs to the class I-like SAM-binding methyltransferase superfamily. RsmB/NOP family.</text>
</comment>
<evidence type="ECO:0000259" key="6">
    <source>
        <dbReference type="PROSITE" id="PS51686"/>
    </source>
</evidence>
<sequence length="404" mass="46275">MKLHRNLVFAVIDALNLIFNENEYADKVVQKVLRFDKRWGARDRGFIAETTYEMVRYKRLYAEIAEVKAPFSRPDLFRMWAVWAVLKGINLPDWKQIEPTPERRIKGKFDELSQIRKFREAIPDWIDELGEKALGDKLWTEEIAKLNEPAEVILRTNTLRTTKEELRKALLDENIVAEPIRGYASALKLVERANVFVTEAFKKGMFEVQDASSQLVAEFLDIEPGQRVVDTCAGAGGKSLHLAALMENKGQLISMDIYGSKLKELKRRARRNGAHNIEVREIDSSKVYKKLYGSADRVLIDAPCTGLGVLRRNPDSKWKMQPEFLDKIVKTQQEILRNYSKIVKPGGKMVYATCSILPQENSNQVKSFLSSEEGKDFKLVKDKKIYASKSGYDGFFMALLEKSI</sequence>
<dbReference type="OrthoDB" id="9810297at2"/>
<feature type="active site" description="Nucleophile" evidence="5">
    <location>
        <position position="354"/>
    </location>
</feature>
<keyword evidence="1 5" id="KW-0489">Methyltransferase</keyword>
<dbReference type="GO" id="GO:0003723">
    <property type="term" value="F:RNA binding"/>
    <property type="evidence" value="ECO:0007669"/>
    <property type="project" value="UniProtKB-UniRule"/>
</dbReference>
<accession>A0A1H7GT38</accession>
<dbReference type="AlphaFoldDB" id="A0A1H7GT38"/>
<dbReference type="GO" id="GO:0001510">
    <property type="term" value="P:RNA methylation"/>
    <property type="evidence" value="ECO:0007669"/>
    <property type="project" value="InterPro"/>
</dbReference>
<keyword evidence="4 5" id="KW-0694">RNA-binding</keyword>
<evidence type="ECO:0000256" key="2">
    <source>
        <dbReference type="ARBA" id="ARBA00022679"/>
    </source>
</evidence>
<protein>
    <submittedName>
        <fullName evidence="7">16S rRNA (Cytosine967-C5)-methyltransferase</fullName>
    </submittedName>
</protein>
<dbReference type="STRING" id="228957.SAMN04488008_101435"/>
<keyword evidence="8" id="KW-1185">Reference proteome</keyword>
<feature type="binding site" evidence="5">
    <location>
        <position position="301"/>
    </location>
    <ligand>
        <name>S-adenosyl-L-methionine</name>
        <dbReference type="ChEBI" id="CHEBI:59789"/>
    </ligand>
</feature>
<evidence type="ECO:0000313" key="7">
    <source>
        <dbReference type="EMBL" id="SEK41353.1"/>
    </source>
</evidence>
<reference evidence="8" key="1">
    <citation type="submission" date="2016-10" db="EMBL/GenBank/DDBJ databases">
        <authorList>
            <person name="Varghese N."/>
            <person name="Submissions S."/>
        </authorList>
    </citation>
    <scope>NUCLEOTIDE SEQUENCE [LARGE SCALE GENOMIC DNA]</scope>
    <source>
        <strain evidence="8">DSM 16471</strain>
    </source>
</reference>
<dbReference type="Proteomes" id="UP000198990">
    <property type="component" value="Unassembled WGS sequence"/>
</dbReference>
<evidence type="ECO:0000256" key="1">
    <source>
        <dbReference type="ARBA" id="ARBA00022603"/>
    </source>
</evidence>
<proteinExistence type="inferred from homology"/>
<keyword evidence="3 5" id="KW-0949">S-adenosyl-L-methionine</keyword>
<gene>
    <name evidence="7" type="ORF">SAMN04488008_101435</name>
</gene>
<dbReference type="Pfam" id="PF22458">
    <property type="entry name" value="RsmF-B_ferredox"/>
    <property type="match status" value="1"/>
</dbReference>
<name>A0A1H7GT38_9FLAO</name>
<dbReference type="EMBL" id="FNZN01000001">
    <property type="protein sequence ID" value="SEK41353.1"/>
    <property type="molecule type" value="Genomic_DNA"/>
</dbReference>
<dbReference type="RefSeq" id="WP_091619264.1">
    <property type="nucleotide sequence ID" value="NZ_FNZN01000001.1"/>
</dbReference>
<organism evidence="7 8">
    <name type="scientific">Maribacter orientalis</name>
    <dbReference type="NCBI Taxonomy" id="228957"/>
    <lineage>
        <taxon>Bacteria</taxon>
        <taxon>Pseudomonadati</taxon>
        <taxon>Bacteroidota</taxon>
        <taxon>Flavobacteriia</taxon>
        <taxon>Flavobacteriales</taxon>
        <taxon>Flavobacteriaceae</taxon>
        <taxon>Maribacter</taxon>
    </lineage>
</organism>
<dbReference type="InterPro" id="IPR049560">
    <property type="entry name" value="MeTrfase_RsmB-F_NOP2_cat"/>
</dbReference>
<evidence type="ECO:0000256" key="3">
    <source>
        <dbReference type="ARBA" id="ARBA00022691"/>
    </source>
</evidence>